<evidence type="ECO:0000313" key="1">
    <source>
        <dbReference type="EMBL" id="QHT14477.1"/>
    </source>
</evidence>
<organism evidence="1">
    <name type="scientific">viral metagenome</name>
    <dbReference type="NCBI Taxonomy" id="1070528"/>
    <lineage>
        <taxon>unclassified sequences</taxon>
        <taxon>metagenomes</taxon>
        <taxon>organismal metagenomes</taxon>
    </lineage>
</organism>
<dbReference type="PANTHER" id="PTHR37490">
    <property type="entry name" value="EXPRESSED PROTEIN"/>
    <property type="match status" value="1"/>
</dbReference>
<dbReference type="Pfam" id="PF11913">
    <property type="entry name" value="DUF3431"/>
    <property type="match status" value="1"/>
</dbReference>
<protein>
    <submittedName>
        <fullName evidence="1">Uncharacterized protein</fullName>
    </submittedName>
</protein>
<dbReference type="InterPro" id="IPR021838">
    <property type="entry name" value="DUF3431"/>
</dbReference>
<dbReference type="EMBL" id="MN739585">
    <property type="protein sequence ID" value="QHT14477.1"/>
    <property type="molecule type" value="Genomic_DNA"/>
</dbReference>
<proteinExistence type="predicted"/>
<sequence length="298" mass="35187">MKTPEELRAFIENIVNKHVPNKHVPNSLPDPPSVGNFKCDMVIARYKENLSWLDRYHKYGFRDIIVYNKGKNDGKCKLNSITCKQHHLPNHGRCDHTYLYHIIHNYDNLADVTIFTKGSSNNYQERKKLLFTISKVFETKNSVFSAAKMDTPVHISAAGFTLDAHKSKYHENHNTDPKNNITKPADIRPFDKWYLHHFPDISIYNIVFTGVFAVSKEHIHHRPIEFYKELLKQLEGHSNPEVGHYIERSWIAIFYPPDKNDTKTIDNYMGCIYHDVLHEIYMGGSRKRRKYRRRRYTR</sequence>
<name>A0A6C0DD86_9ZZZZ</name>
<dbReference type="AlphaFoldDB" id="A0A6C0DD86"/>
<accession>A0A6C0DD86</accession>
<reference evidence="1" key="1">
    <citation type="journal article" date="2020" name="Nature">
        <title>Giant virus diversity and host interactions through global metagenomics.</title>
        <authorList>
            <person name="Schulz F."/>
            <person name="Roux S."/>
            <person name="Paez-Espino D."/>
            <person name="Jungbluth S."/>
            <person name="Walsh D.A."/>
            <person name="Denef V.J."/>
            <person name="McMahon K.D."/>
            <person name="Konstantinidis K.T."/>
            <person name="Eloe-Fadrosh E.A."/>
            <person name="Kyrpides N.C."/>
            <person name="Woyke T."/>
        </authorList>
    </citation>
    <scope>NUCLEOTIDE SEQUENCE</scope>
    <source>
        <strain evidence="1">GVMAG-M-3300023174-137</strain>
    </source>
</reference>
<dbReference type="PANTHER" id="PTHR37490:SF1">
    <property type="entry name" value="GLYCOSYLTRANSFERASE 2-LIKE DOMAIN-CONTAINING PROTEIN"/>
    <property type="match status" value="1"/>
</dbReference>